<comment type="similarity">
    <text evidence="1">Belongs to the MtrH family.</text>
</comment>
<dbReference type="Pfam" id="PF02007">
    <property type="entry name" value="MtrH"/>
    <property type="match status" value="1"/>
</dbReference>
<evidence type="ECO:0000256" key="1">
    <source>
        <dbReference type="ARBA" id="ARBA00006230"/>
    </source>
</evidence>
<dbReference type="InterPro" id="IPR023467">
    <property type="entry name" value="MeTrfase_MtrH/MtxH"/>
</dbReference>
<name>A0A953J5Y4_9BACT</name>
<dbReference type="GO" id="GO:0032259">
    <property type="term" value="P:methylation"/>
    <property type="evidence" value="ECO:0007669"/>
    <property type="project" value="UniProtKB-KW"/>
</dbReference>
<evidence type="ECO:0000256" key="2">
    <source>
        <dbReference type="ARBA" id="ARBA00022603"/>
    </source>
</evidence>
<accession>A0A953J5Y4</accession>
<sequence>MFKFDTAQKVFDLAGIKIGGQPGENPPLMITSMFHNKDKIVQDRKGNFDRERAKEIIKKQEEMTELTGVPGMVAMVANTPDEAKIYIDFYLETTSMPFGIDMWVAEQRAKATEYVSKLGVQDKFLYNSITPWDKDIKGQVQKLKDLGIKHVVIQAFDDQDQSPAGRVKSLEAILEQGADAFDTVIVDTSVMNMPSTSFSLVANRMIKEKHGLPCGGAYSNGTHMWKEIKDKWGLDGFKAMDAVVQGMSSSLWSDFNFSGPAVTAPRVFPAVASAHMLLSTLVYDETGVIYDNPNLPLRKYYSEFIQKLQEGGSRKKGK</sequence>
<dbReference type="AlphaFoldDB" id="A0A953J5Y4"/>
<dbReference type="NCBIfam" id="NF002142">
    <property type="entry name" value="PRK00979.1-1"/>
    <property type="match status" value="1"/>
</dbReference>
<protein>
    <submittedName>
        <fullName evidence="4">Tetrahydromethanopterin S-methyltransferase subunit H</fullName>
        <ecNumber evidence="4">2.1.1.86</ecNumber>
    </submittedName>
</protein>
<dbReference type="Proteomes" id="UP000705867">
    <property type="component" value="Unassembled WGS sequence"/>
</dbReference>
<dbReference type="GO" id="GO:0008168">
    <property type="term" value="F:methyltransferase activity"/>
    <property type="evidence" value="ECO:0007669"/>
    <property type="project" value="UniProtKB-KW"/>
</dbReference>
<keyword evidence="2 4" id="KW-0489">Methyltransferase</keyword>
<reference evidence="4" key="1">
    <citation type="journal article" date="2021" name="bioRxiv">
        <title>Unraveling nitrogen, sulfur and carbon metabolic pathways and microbial community transcriptional responses to substrate deprivation and toxicity stresses in a bioreactor mimicking anoxic brackish coastal sediment conditions.</title>
        <authorList>
            <person name="Martins P.D."/>
            <person name="Echeveste M.J."/>
            <person name="Arshad A."/>
            <person name="Kurth J."/>
            <person name="Ouboter H."/>
            <person name="Jetten M.S.M."/>
            <person name="Welte C.U."/>
        </authorList>
    </citation>
    <scope>NUCLEOTIDE SEQUENCE</scope>
    <source>
        <strain evidence="4">MAG_39</strain>
    </source>
</reference>
<dbReference type="GO" id="GO:0006730">
    <property type="term" value="P:one-carbon metabolic process"/>
    <property type="evidence" value="ECO:0007669"/>
    <property type="project" value="InterPro"/>
</dbReference>
<dbReference type="SUPFAM" id="SSF51717">
    <property type="entry name" value="Dihydropteroate synthetase-like"/>
    <property type="match status" value="1"/>
</dbReference>
<evidence type="ECO:0000256" key="3">
    <source>
        <dbReference type="ARBA" id="ARBA00022679"/>
    </source>
</evidence>
<reference evidence="4" key="2">
    <citation type="submission" date="2021-08" db="EMBL/GenBank/DDBJ databases">
        <authorList>
            <person name="Dalcin Martins P."/>
        </authorList>
    </citation>
    <scope>NUCLEOTIDE SEQUENCE</scope>
    <source>
        <strain evidence="4">MAG_39</strain>
    </source>
</reference>
<keyword evidence="3 4" id="KW-0808">Transferase</keyword>
<evidence type="ECO:0000313" key="5">
    <source>
        <dbReference type="Proteomes" id="UP000705867"/>
    </source>
</evidence>
<evidence type="ECO:0000313" key="4">
    <source>
        <dbReference type="EMBL" id="MBZ0155217.1"/>
    </source>
</evidence>
<comment type="caution">
    <text evidence="4">The sequence shown here is derived from an EMBL/GenBank/DDBJ whole genome shotgun (WGS) entry which is preliminary data.</text>
</comment>
<organism evidence="4 5">
    <name type="scientific">Candidatus Nitrobium versatile</name>
    <dbReference type="NCBI Taxonomy" id="2884831"/>
    <lineage>
        <taxon>Bacteria</taxon>
        <taxon>Pseudomonadati</taxon>
        <taxon>Nitrospirota</taxon>
        <taxon>Nitrospiria</taxon>
        <taxon>Nitrospirales</taxon>
        <taxon>Nitrospiraceae</taxon>
        <taxon>Candidatus Nitrobium</taxon>
    </lineage>
</organism>
<dbReference type="EMBL" id="JAIOIV010000028">
    <property type="protein sequence ID" value="MBZ0155217.1"/>
    <property type="molecule type" value="Genomic_DNA"/>
</dbReference>
<dbReference type="EC" id="2.1.1.86" evidence="4"/>
<dbReference type="InterPro" id="IPR011005">
    <property type="entry name" value="Dihydropteroate_synth-like_sf"/>
</dbReference>
<proteinExistence type="inferred from homology"/>
<gene>
    <name evidence="4" type="ORF">K8I29_03260</name>
</gene>